<dbReference type="Pfam" id="PF00096">
    <property type="entry name" value="zf-C2H2"/>
    <property type="match status" value="3"/>
</dbReference>
<feature type="domain" description="C2H2-type" evidence="7">
    <location>
        <begin position="337"/>
        <end position="364"/>
    </location>
</feature>
<proteinExistence type="predicted"/>
<comment type="caution">
    <text evidence="8">The sequence shown here is derived from an EMBL/GenBank/DDBJ whole genome shotgun (WGS) entry which is preliminary data.</text>
</comment>
<evidence type="ECO:0000256" key="5">
    <source>
        <dbReference type="PROSITE-ProRule" id="PRU00042"/>
    </source>
</evidence>
<evidence type="ECO:0000256" key="6">
    <source>
        <dbReference type="SAM" id="MobiDB-lite"/>
    </source>
</evidence>
<feature type="region of interest" description="Disordered" evidence="6">
    <location>
        <begin position="241"/>
        <end position="286"/>
    </location>
</feature>
<dbReference type="GO" id="GO:0008270">
    <property type="term" value="F:zinc ion binding"/>
    <property type="evidence" value="ECO:0007669"/>
    <property type="project" value="UniProtKB-KW"/>
</dbReference>
<dbReference type="PROSITE" id="PS50157">
    <property type="entry name" value="ZINC_FINGER_C2H2_2"/>
    <property type="match status" value="6"/>
</dbReference>
<dbReference type="InterPro" id="IPR036236">
    <property type="entry name" value="Znf_C2H2_sf"/>
</dbReference>
<reference evidence="8" key="1">
    <citation type="submission" date="2020-03" db="EMBL/GenBank/DDBJ databases">
        <authorList>
            <person name="Weist P."/>
        </authorList>
    </citation>
    <scope>NUCLEOTIDE SEQUENCE</scope>
</reference>
<feature type="domain" description="C2H2-type" evidence="7">
    <location>
        <begin position="392"/>
        <end position="419"/>
    </location>
</feature>
<name>A0A9N7YI75_PLEPL</name>
<feature type="region of interest" description="Disordered" evidence="6">
    <location>
        <begin position="302"/>
        <end position="321"/>
    </location>
</feature>
<feature type="compositionally biased region" description="Polar residues" evidence="6">
    <location>
        <begin position="310"/>
        <end position="321"/>
    </location>
</feature>
<feature type="region of interest" description="Disordered" evidence="6">
    <location>
        <begin position="52"/>
        <end position="74"/>
    </location>
</feature>
<keyword evidence="2" id="KW-0677">Repeat</keyword>
<keyword evidence="9" id="KW-1185">Reference proteome</keyword>
<feature type="domain" description="C2H2-type" evidence="7">
    <location>
        <begin position="420"/>
        <end position="447"/>
    </location>
</feature>
<dbReference type="PANTHER" id="PTHR24379:SF121">
    <property type="entry name" value="C2H2-TYPE DOMAIN-CONTAINING PROTEIN"/>
    <property type="match status" value="1"/>
</dbReference>
<dbReference type="InterPro" id="IPR013087">
    <property type="entry name" value="Znf_C2H2_type"/>
</dbReference>
<evidence type="ECO:0000256" key="2">
    <source>
        <dbReference type="ARBA" id="ARBA00022737"/>
    </source>
</evidence>
<evidence type="ECO:0000313" key="9">
    <source>
        <dbReference type="Proteomes" id="UP001153269"/>
    </source>
</evidence>
<evidence type="ECO:0000313" key="8">
    <source>
        <dbReference type="EMBL" id="CAB1426588.1"/>
    </source>
</evidence>
<dbReference type="PANTHER" id="PTHR24379">
    <property type="entry name" value="KRAB AND ZINC FINGER DOMAIN-CONTAINING"/>
    <property type="match status" value="1"/>
</dbReference>
<dbReference type="Gene3D" id="3.30.160.60">
    <property type="entry name" value="Classic Zinc Finger"/>
    <property type="match status" value="4"/>
</dbReference>
<dbReference type="FunFam" id="3.30.160.60:FF:002343">
    <property type="entry name" value="Zinc finger protein 33A"/>
    <property type="match status" value="1"/>
</dbReference>
<gene>
    <name evidence="8" type="ORF">PLEPLA_LOCUS14524</name>
</gene>
<dbReference type="EMBL" id="CADEAL010000896">
    <property type="protein sequence ID" value="CAB1426588.1"/>
    <property type="molecule type" value="Genomic_DNA"/>
</dbReference>
<feature type="domain" description="C2H2-type" evidence="7">
    <location>
        <begin position="365"/>
        <end position="387"/>
    </location>
</feature>
<feature type="domain" description="C2H2-type" evidence="7">
    <location>
        <begin position="448"/>
        <end position="476"/>
    </location>
</feature>
<dbReference type="AlphaFoldDB" id="A0A9N7YI75"/>
<evidence type="ECO:0000256" key="1">
    <source>
        <dbReference type="ARBA" id="ARBA00022723"/>
    </source>
</evidence>
<evidence type="ECO:0000256" key="3">
    <source>
        <dbReference type="ARBA" id="ARBA00022771"/>
    </source>
</evidence>
<keyword evidence="1" id="KW-0479">Metal-binding</keyword>
<feature type="region of interest" description="Disordered" evidence="6">
    <location>
        <begin position="179"/>
        <end position="228"/>
    </location>
</feature>
<feature type="domain" description="C2H2-type" evidence="7">
    <location>
        <begin position="289"/>
        <end position="316"/>
    </location>
</feature>
<sequence>MSRLDALRLIVDQRLSAVTDDIFRCLSRTISEYEHDVFRLKQEVERQRKLLETAGRPGDTPGEPPGDTSGDTPAGVLLVSTTEEEQRMRRRSFNRPIKEEEGGASGPEVRHIKFIPSPDWLRGSHLSNQIQSYREEAGPQPTEEHPEAITVKQEVDEGHVTLEQFNPQQEGFLLISTTEEEQQPRGRSFTLHNKQEGGGASGSEEFTSSPDWLMGSNDDKGSSWSTQISSHIQKEFLWSPSDLMRPEPGCLPPHHHGDSAVQSPDEDSGDAPSEPDLQTPGTPVEPKLLVCGSCGREFSSRRTLRKHVRQNTSQDQDQMSCSLRRQRVPFQSPAKSFSCRVCGNSFYTRGILVRHAENHCKEPENRCGACGDCLDSTENLRDHLRSHKELGSTCDVCGKKCSSMRRMEIHKRVHTGEKPYRCKFCSRDFSRKESLERHLKIHTGDRPHRCGLCRRTFTRREYLVHHLKTGHSERAGPSAGTEWTEQISLML</sequence>
<dbReference type="SMART" id="SM00355">
    <property type="entry name" value="ZnF_C2H2"/>
    <property type="match status" value="6"/>
</dbReference>
<feature type="compositionally biased region" description="Low complexity" evidence="6">
    <location>
        <begin position="55"/>
        <end position="73"/>
    </location>
</feature>
<keyword evidence="3 5" id="KW-0863">Zinc-finger</keyword>
<dbReference type="Proteomes" id="UP001153269">
    <property type="component" value="Unassembled WGS sequence"/>
</dbReference>
<organism evidence="8 9">
    <name type="scientific">Pleuronectes platessa</name>
    <name type="common">European plaice</name>
    <dbReference type="NCBI Taxonomy" id="8262"/>
    <lineage>
        <taxon>Eukaryota</taxon>
        <taxon>Metazoa</taxon>
        <taxon>Chordata</taxon>
        <taxon>Craniata</taxon>
        <taxon>Vertebrata</taxon>
        <taxon>Euteleostomi</taxon>
        <taxon>Actinopterygii</taxon>
        <taxon>Neopterygii</taxon>
        <taxon>Teleostei</taxon>
        <taxon>Neoteleostei</taxon>
        <taxon>Acanthomorphata</taxon>
        <taxon>Carangaria</taxon>
        <taxon>Pleuronectiformes</taxon>
        <taxon>Pleuronectoidei</taxon>
        <taxon>Pleuronectidae</taxon>
        <taxon>Pleuronectes</taxon>
    </lineage>
</organism>
<evidence type="ECO:0000259" key="7">
    <source>
        <dbReference type="PROSITE" id="PS50157"/>
    </source>
</evidence>
<accession>A0A9N7YI75</accession>
<dbReference type="SUPFAM" id="SSF57667">
    <property type="entry name" value="beta-beta-alpha zinc fingers"/>
    <property type="match status" value="3"/>
</dbReference>
<evidence type="ECO:0000256" key="4">
    <source>
        <dbReference type="ARBA" id="ARBA00022833"/>
    </source>
</evidence>
<protein>
    <recommendedName>
        <fullName evidence="7">C2H2-type domain-containing protein</fullName>
    </recommendedName>
</protein>
<dbReference type="PROSITE" id="PS00028">
    <property type="entry name" value="ZINC_FINGER_C2H2_1"/>
    <property type="match status" value="4"/>
</dbReference>
<keyword evidence="4" id="KW-0862">Zinc</keyword>